<dbReference type="Pfam" id="PF13424">
    <property type="entry name" value="TPR_12"/>
    <property type="match status" value="1"/>
</dbReference>
<gene>
    <name evidence="5" type="ORF">BRSU_2041</name>
</gene>
<dbReference type="SUPFAM" id="SSF48452">
    <property type="entry name" value="TPR-like"/>
    <property type="match status" value="2"/>
</dbReference>
<keyword evidence="2 3" id="KW-0802">TPR repeat</keyword>
<sequence>MFIRKICIVLAIFIFSAFNLFSQSNKEDENVFKDSQYIKSEEEAKAAYSLALYYKERALASKTVTEQTIKDLESAKVILQEIVKYVQNKEIYITLAETHEALGEYYESSRIYDDLVFDSPEDIDILFKAAERNIFIMNNIEKARYYLETAYEIDNSNNDVLILLGYTYYQSKELNKAVYYFSKVDETKKPSNNNNYLSYYNFYYGMSEFYLSRFSSALNRFKKLENVQLSPADKYAASYGIVKSYQALEKYNEAYSNSIGIDDALYLSAYLSFMSDKYDDGLFDEIDGSDPNLPKILSIIIEAKTSGYSNALNMIETDLDRREIDLDIIQTYYKMVSEIGNKDNKMNSEMDIISFYLMIKNIDALPKHIDNLISYDNSGKFNNLYLQAALEFKNQNDFKSSKDMLNKYLSLDNKNIKENELVSLVLTASDIGESELAISAIEKYEKEKYSYSYLKAYAALMNNDEVNANKYLNEDFEYFSNNKSNTNDYRINIPYVTSLALDNTNSALLYANYKYSQDTSSAENMNSLSWALVSLGSDLDKAISLSKDAVELEPQSPHYIDTLGFAYYKKGDYDNALKTLLKAALYVDDDSKAEIYAHIADAYYAKNDYKNALKYYRKSISSYKKEFDYNENRIKERIESLTEEK</sequence>
<evidence type="ECO:0000256" key="1">
    <source>
        <dbReference type="ARBA" id="ARBA00022737"/>
    </source>
</evidence>
<reference evidence="6" key="1">
    <citation type="submission" date="2015-04" db="EMBL/GenBank/DDBJ databases">
        <authorList>
            <person name="Mushtaq Mamoona"/>
        </authorList>
    </citation>
    <scope>NUCLEOTIDE SEQUENCE [LARGE SCALE GENOMIC DNA]</scope>
    <source>
        <strain evidence="6">AN4859/03</strain>
    </source>
</reference>
<dbReference type="InterPro" id="IPR019734">
    <property type="entry name" value="TPR_rpt"/>
</dbReference>
<dbReference type="PROSITE" id="PS50005">
    <property type="entry name" value="TPR"/>
    <property type="match status" value="1"/>
</dbReference>
<feature type="repeat" description="TPR" evidence="3">
    <location>
        <begin position="593"/>
        <end position="626"/>
    </location>
</feature>
<keyword evidence="1" id="KW-0677">Repeat</keyword>
<feature type="signal peptide" evidence="4">
    <location>
        <begin position="1"/>
        <end position="22"/>
    </location>
</feature>
<evidence type="ECO:0008006" key="7">
    <source>
        <dbReference type="Google" id="ProtNLM"/>
    </source>
</evidence>
<proteinExistence type="predicted"/>
<evidence type="ECO:0000313" key="6">
    <source>
        <dbReference type="Proteomes" id="UP000043763"/>
    </source>
</evidence>
<dbReference type="EMBL" id="CVLB01000002">
    <property type="protein sequence ID" value="CRF34473.1"/>
    <property type="molecule type" value="Genomic_DNA"/>
</dbReference>
<protein>
    <recommendedName>
        <fullName evidence="7">TPR domain-containing protein</fullName>
    </recommendedName>
</protein>
<evidence type="ECO:0000256" key="3">
    <source>
        <dbReference type="PROSITE-ProRule" id="PRU00339"/>
    </source>
</evidence>
<dbReference type="OrthoDB" id="220004at2"/>
<dbReference type="SMART" id="SM00028">
    <property type="entry name" value="TPR"/>
    <property type="match status" value="4"/>
</dbReference>
<dbReference type="Gene3D" id="1.25.40.10">
    <property type="entry name" value="Tetratricopeptide repeat domain"/>
    <property type="match status" value="2"/>
</dbReference>
<keyword evidence="4" id="KW-0732">Signal</keyword>
<dbReference type="AlphaFoldDB" id="A0A0G4K9J4"/>
<dbReference type="RefSeq" id="WP_048595239.1">
    <property type="nucleotide sequence ID" value="NZ_CVLB01000002.1"/>
</dbReference>
<dbReference type="PANTHER" id="PTHR44186">
    <property type="match status" value="1"/>
</dbReference>
<keyword evidence="6" id="KW-1185">Reference proteome</keyword>
<dbReference type="Proteomes" id="UP000043763">
    <property type="component" value="Unassembled WGS sequence"/>
</dbReference>
<evidence type="ECO:0000256" key="2">
    <source>
        <dbReference type="ARBA" id="ARBA00022803"/>
    </source>
</evidence>
<dbReference type="InterPro" id="IPR011990">
    <property type="entry name" value="TPR-like_helical_dom_sf"/>
</dbReference>
<name>A0A0G4K9J4_9SPIR</name>
<dbReference type="PANTHER" id="PTHR44186:SF1">
    <property type="entry name" value="BARDET-BIEDL SYNDROME 4 PROTEIN"/>
    <property type="match status" value="1"/>
</dbReference>
<evidence type="ECO:0000313" key="5">
    <source>
        <dbReference type="EMBL" id="CRF34473.1"/>
    </source>
</evidence>
<organism evidence="5 6">
    <name type="scientific">Brachyspira suanatina</name>
    <dbReference type="NCBI Taxonomy" id="381802"/>
    <lineage>
        <taxon>Bacteria</taxon>
        <taxon>Pseudomonadati</taxon>
        <taxon>Spirochaetota</taxon>
        <taxon>Spirochaetia</taxon>
        <taxon>Brachyspirales</taxon>
        <taxon>Brachyspiraceae</taxon>
        <taxon>Brachyspira</taxon>
    </lineage>
</organism>
<feature type="chain" id="PRO_5005194646" description="TPR domain-containing protein" evidence="4">
    <location>
        <begin position="23"/>
        <end position="645"/>
    </location>
</feature>
<evidence type="ECO:0000256" key="4">
    <source>
        <dbReference type="SAM" id="SignalP"/>
    </source>
</evidence>
<accession>A0A0G4K9J4</accession>